<evidence type="ECO:0000313" key="2">
    <source>
        <dbReference type="Proteomes" id="UP000315115"/>
    </source>
</evidence>
<gene>
    <name evidence="1" type="ORF">VroAM7_46830</name>
</gene>
<proteinExistence type="predicted"/>
<sequence>MLDINLGTIMNNLFTYILAMNEGSDCLTFAEETNRAQTLEEDGVITESSELTAKFINGVTIRKLTELESSAHFSEVVCEECWISYEVIEQPNTINIKPKKKNFTNKCQEAFWLKIKKVQSNIA</sequence>
<accession>A0A510IIH7</accession>
<name>A0A510IIH7_9VIBR</name>
<organism evidence="1 2">
    <name type="scientific">Vibrio rotiferianus</name>
    <dbReference type="NCBI Taxonomy" id="190895"/>
    <lineage>
        <taxon>Bacteria</taxon>
        <taxon>Pseudomonadati</taxon>
        <taxon>Pseudomonadota</taxon>
        <taxon>Gammaproteobacteria</taxon>
        <taxon>Vibrionales</taxon>
        <taxon>Vibrionaceae</taxon>
        <taxon>Vibrio</taxon>
    </lineage>
</organism>
<reference evidence="2" key="1">
    <citation type="submission" date="2019-07" db="EMBL/GenBank/DDBJ databases">
        <title>Complete Genome Sequences of Vibrion rotiferianus strain AM7.</title>
        <authorList>
            <person name="Miyazaki K."/>
            <person name="Wiseschart A."/>
            <person name="Pootanakit K."/>
            <person name="Ishimori K."/>
            <person name="Kitahara K."/>
        </authorList>
    </citation>
    <scope>NUCLEOTIDE SEQUENCE [LARGE SCALE GENOMIC DNA]</scope>
    <source>
        <strain evidence="2">AM7</strain>
    </source>
</reference>
<dbReference type="EMBL" id="AP019799">
    <property type="protein sequence ID" value="BBL92030.1"/>
    <property type="molecule type" value="Genomic_DNA"/>
</dbReference>
<evidence type="ECO:0000313" key="1">
    <source>
        <dbReference type="EMBL" id="BBL92030.1"/>
    </source>
</evidence>
<dbReference type="AlphaFoldDB" id="A0A510IIH7"/>
<dbReference type="Proteomes" id="UP000315115">
    <property type="component" value="Chromosome 2"/>
</dbReference>
<protein>
    <submittedName>
        <fullName evidence="1">Uncharacterized protein</fullName>
    </submittedName>
</protein>